<accession>A0A4Z1HLK1</accession>
<proteinExistence type="predicted"/>
<organism evidence="1 2">
    <name type="scientific">Botrytis elliptica</name>
    <dbReference type="NCBI Taxonomy" id="278938"/>
    <lineage>
        <taxon>Eukaryota</taxon>
        <taxon>Fungi</taxon>
        <taxon>Dikarya</taxon>
        <taxon>Ascomycota</taxon>
        <taxon>Pezizomycotina</taxon>
        <taxon>Leotiomycetes</taxon>
        <taxon>Helotiales</taxon>
        <taxon>Sclerotiniaceae</taxon>
        <taxon>Botrytis</taxon>
    </lineage>
</organism>
<comment type="caution">
    <text evidence="1">The sequence shown here is derived from an EMBL/GenBank/DDBJ whole genome shotgun (WGS) entry which is preliminary data.</text>
</comment>
<evidence type="ECO:0000313" key="2">
    <source>
        <dbReference type="Proteomes" id="UP000297229"/>
    </source>
</evidence>
<keyword evidence="2" id="KW-1185">Reference proteome</keyword>
<evidence type="ECO:0000313" key="1">
    <source>
        <dbReference type="EMBL" id="TGO49976.1"/>
    </source>
</evidence>
<sequence>MPICYALCGPPLAIAIISLNCYEFINTTDFNPVHYHHKKKEKIRLREEERIRDEILAIVGKEWVKSMESRRATKGISDELQGRDRQDGIVWEGQLVVLDAERSAR</sequence>
<name>A0A4Z1HLK1_9HELO</name>
<protein>
    <submittedName>
        <fullName evidence="1">Uncharacterized protein</fullName>
    </submittedName>
</protein>
<reference evidence="1 2" key="1">
    <citation type="submission" date="2017-12" db="EMBL/GenBank/DDBJ databases">
        <title>Comparative genomics of Botrytis spp.</title>
        <authorList>
            <person name="Valero-Jimenez C.A."/>
            <person name="Tapia P."/>
            <person name="Veloso J."/>
            <person name="Silva-Moreno E."/>
            <person name="Staats M."/>
            <person name="Valdes J.H."/>
            <person name="Van Kan J.A.L."/>
        </authorList>
    </citation>
    <scope>NUCLEOTIDE SEQUENCE [LARGE SCALE GENOMIC DNA]</scope>
    <source>
        <strain evidence="1 2">Be9601</strain>
    </source>
</reference>
<dbReference type="AlphaFoldDB" id="A0A4Z1HLK1"/>
<dbReference type="EMBL" id="PQXM01001850">
    <property type="protein sequence ID" value="TGO49976.1"/>
    <property type="molecule type" value="Genomic_DNA"/>
</dbReference>
<gene>
    <name evidence="1" type="ORF">BELL_1852g00010</name>
</gene>
<dbReference type="Proteomes" id="UP000297229">
    <property type="component" value="Unassembled WGS sequence"/>
</dbReference>